<gene>
    <name evidence="1" type="ORF">GPM918_LOCUS28787</name>
    <name evidence="2" type="ORF">SRO942_LOCUS29315</name>
</gene>
<dbReference type="Proteomes" id="UP000681722">
    <property type="component" value="Unassembled WGS sequence"/>
</dbReference>
<organism evidence="1 3">
    <name type="scientific">Didymodactylos carnosus</name>
    <dbReference type="NCBI Taxonomy" id="1234261"/>
    <lineage>
        <taxon>Eukaryota</taxon>
        <taxon>Metazoa</taxon>
        <taxon>Spiralia</taxon>
        <taxon>Gnathifera</taxon>
        <taxon>Rotifera</taxon>
        <taxon>Eurotatoria</taxon>
        <taxon>Bdelloidea</taxon>
        <taxon>Philodinida</taxon>
        <taxon>Philodinidae</taxon>
        <taxon>Didymodactylos</taxon>
    </lineage>
</organism>
<name>A0A815E4V7_9BILA</name>
<dbReference type="EMBL" id="CAJOBC010040239">
    <property type="protein sequence ID" value="CAF4140444.1"/>
    <property type="molecule type" value="Genomic_DNA"/>
</dbReference>
<evidence type="ECO:0000313" key="3">
    <source>
        <dbReference type="Proteomes" id="UP000663829"/>
    </source>
</evidence>
<sequence>MAFIREKDALKRYGTVIYGDTSVRYKIREFDHLLMDNAIRGFACRELPGHYLPCFTLSDTFSWFNESYSTFNDVYIAEAGFIVVQDNFLSRMIMKAWTTCALDPKCLVPPNSKTKCKQPGVAHGTHRFDQSAMVTVLTFFFYQSQRINDRNEPAP</sequence>
<dbReference type="OrthoDB" id="5954868at2759"/>
<evidence type="ECO:0000313" key="1">
    <source>
        <dbReference type="EMBL" id="CAF1306605.1"/>
    </source>
</evidence>
<accession>A0A815E4V7</accession>
<proteinExistence type="predicted"/>
<evidence type="ECO:0000313" key="2">
    <source>
        <dbReference type="EMBL" id="CAF4140444.1"/>
    </source>
</evidence>
<protein>
    <submittedName>
        <fullName evidence="1">Uncharacterized protein</fullName>
    </submittedName>
</protein>
<dbReference type="AlphaFoldDB" id="A0A815E4V7"/>
<dbReference type="PANTHER" id="PTHR31389">
    <property type="entry name" value="LD39211P"/>
    <property type="match status" value="1"/>
</dbReference>
<reference evidence="1" key="1">
    <citation type="submission" date="2021-02" db="EMBL/GenBank/DDBJ databases">
        <authorList>
            <person name="Nowell W R."/>
        </authorList>
    </citation>
    <scope>NUCLEOTIDE SEQUENCE</scope>
</reference>
<comment type="caution">
    <text evidence="1">The sequence shown here is derived from an EMBL/GenBank/DDBJ whole genome shotgun (WGS) entry which is preliminary data.</text>
</comment>
<dbReference type="PANTHER" id="PTHR31389:SF4">
    <property type="entry name" value="LD39211P"/>
    <property type="match status" value="1"/>
</dbReference>
<keyword evidence="3" id="KW-1185">Reference proteome</keyword>
<dbReference type="EMBL" id="CAJNOQ010012729">
    <property type="protein sequence ID" value="CAF1306605.1"/>
    <property type="molecule type" value="Genomic_DNA"/>
</dbReference>
<dbReference type="Proteomes" id="UP000663829">
    <property type="component" value="Unassembled WGS sequence"/>
</dbReference>